<dbReference type="EMBL" id="WHSB02000028">
    <property type="protein sequence ID" value="MCQ4634974.1"/>
    <property type="molecule type" value="Genomic_DNA"/>
</dbReference>
<comment type="caution">
    <text evidence="1">The sequence shown here is derived from an EMBL/GenBank/DDBJ whole genome shotgun (WGS) entry which is preliminary data.</text>
</comment>
<evidence type="ECO:0000313" key="2">
    <source>
        <dbReference type="Proteomes" id="UP000996601"/>
    </source>
</evidence>
<reference evidence="1" key="1">
    <citation type="submission" date="2021-07" db="EMBL/GenBank/DDBJ databases">
        <title>Shinella sp. nov., a novel member of the genus Shinella from water.</title>
        <authorList>
            <person name="Deng Y."/>
        </authorList>
    </citation>
    <scope>NUCLEOTIDE SEQUENCE</scope>
    <source>
        <strain evidence="1">CPCC 100929</strain>
    </source>
</reference>
<gene>
    <name evidence="1" type="ORF">GB927_033455</name>
</gene>
<keyword evidence="2" id="KW-1185">Reference proteome</keyword>
<evidence type="ECO:0000313" key="1">
    <source>
        <dbReference type="EMBL" id="MCQ4634974.1"/>
    </source>
</evidence>
<name>A0ABT1RIG7_9HYPH</name>
<dbReference type="Proteomes" id="UP000996601">
    <property type="component" value="Unassembled WGS sequence"/>
</dbReference>
<proteinExistence type="predicted"/>
<protein>
    <submittedName>
        <fullName evidence="1">Uncharacterized protein</fullName>
    </submittedName>
</protein>
<sequence>MRFVKVGCHIGEEFVVGDPWIGNQARRSLDLCPDYGEHRRWQSRIKRKGRSCISSLSSSSISRDLSGLANRNNEFRLSFGRGNEFAHGGRPDPLENPQGMYDPDLRIETLKVKAQIFH</sequence>
<accession>A0ABT1RIG7</accession>
<organism evidence="1 2">
    <name type="scientific">Shinella lacus</name>
    <dbReference type="NCBI Taxonomy" id="2654216"/>
    <lineage>
        <taxon>Bacteria</taxon>
        <taxon>Pseudomonadati</taxon>
        <taxon>Pseudomonadota</taxon>
        <taxon>Alphaproteobacteria</taxon>
        <taxon>Hyphomicrobiales</taxon>
        <taxon>Rhizobiaceae</taxon>
        <taxon>Shinella</taxon>
    </lineage>
</organism>